<feature type="compositionally biased region" description="Polar residues" evidence="1">
    <location>
        <begin position="489"/>
        <end position="502"/>
    </location>
</feature>
<feature type="compositionally biased region" description="Basic and acidic residues" evidence="1">
    <location>
        <begin position="389"/>
        <end position="399"/>
    </location>
</feature>
<feature type="compositionally biased region" description="Polar residues" evidence="1">
    <location>
        <begin position="289"/>
        <end position="301"/>
    </location>
</feature>
<feature type="region of interest" description="Disordered" evidence="1">
    <location>
        <begin position="389"/>
        <end position="422"/>
    </location>
</feature>
<evidence type="ECO:0000313" key="3">
    <source>
        <dbReference type="Proteomes" id="UP001295684"/>
    </source>
</evidence>
<dbReference type="AlphaFoldDB" id="A0AAD2DAV0"/>
<feature type="compositionally biased region" description="Basic and acidic residues" evidence="1">
    <location>
        <begin position="519"/>
        <end position="528"/>
    </location>
</feature>
<keyword evidence="3" id="KW-1185">Reference proteome</keyword>
<dbReference type="EMBL" id="CAMPGE010028449">
    <property type="protein sequence ID" value="CAI2385973.1"/>
    <property type="molecule type" value="Genomic_DNA"/>
</dbReference>
<reference evidence="2" key="1">
    <citation type="submission" date="2023-07" db="EMBL/GenBank/DDBJ databases">
        <authorList>
            <consortium name="AG Swart"/>
            <person name="Singh M."/>
            <person name="Singh A."/>
            <person name="Seah K."/>
            <person name="Emmerich C."/>
        </authorList>
    </citation>
    <scope>NUCLEOTIDE SEQUENCE</scope>
    <source>
        <strain evidence="2">DP1</strain>
    </source>
</reference>
<proteinExistence type="predicted"/>
<evidence type="ECO:0000256" key="1">
    <source>
        <dbReference type="SAM" id="MobiDB-lite"/>
    </source>
</evidence>
<feature type="region of interest" description="Disordered" evidence="1">
    <location>
        <begin position="489"/>
        <end position="532"/>
    </location>
</feature>
<feature type="region of interest" description="Disordered" evidence="1">
    <location>
        <begin position="274"/>
        <end position="301"/>
    </location>
</feature>
<gene>
    <name evidence="2" type="ORF">ECRASSUSDP1_LOCUS27571</name>
</gene>
<name>A0AAD2DAV0_EUPCR</name>
<evidence type="ECO:0000313" key="2">
    <source>
        <dbReference type="EMBL" id="CAI2385973.1"/>
    </source>
</evidence>
<protein>
    <submittedName>
        <fullName evidence="2">Uncharacterized protein</fullName>
    </submittedName>
</protein>
<accession>A0AAD2DAV0</accession>
<sequence length="554" mass="63308">MTSNQKNGSRKGFKKKFSKIFRSKSRKYTKSTNSFSEKRRHPIRINGLVNLDVLKKDNNSTIQQNLEVYSKANKVFKLSRNSSGLNSNQINDNSVTIESRKCPSSNLNNTQEVSASLLGVADPLQREDNSDIRRPVIKSKFQNYVRNSSNKSLLSFDANLKINLGDLAKERLKICKNNDFKIPNQRCSELKLAYRQKTSSSNYSSIYKTVDNDCGRNNSSMSSQYYGAKHKVLPANKVVYRDFKRKMLKLKNIQKLGSRRDSSKRLVKLQKIDKNNGNSLRAGQKRLNRSSTMKENSGKNYHSNHLVNRTIEYHEKTMIEEYTNTSIPEFTLGPDTFLKDEPPKPLSVNRMGFYEDCRSLEACISPIKQCSEVVQENILNLNLEEVKKLPEESSQKEGSDENEFYDNNGVLSGPSSDKQDSTKKYIELVDSFRNGGRTVEFETPSFKIQTEETQGKKQCMKFEEIIKEENKSTQRSSNLLNSFCRNSSEIQSQRKSTATQAETDAIDSFRPNHRSFKNPKAEFSESHKAQSSKEICIPNSIARLEGRNASLRLN</sequence>
<comment type="caution">
    <text evidence="2">The sequence shown here is derived from an EMBL/GenBank/DDBJ whole genome shotgun (WGS) entry which is preliminary data.</text>
</comment>
<organism evidence="2 3">
    <name type="scientific">Euplotes crassus</name>
    <dbReference type="NCBI Taxonomy" id="5936"/>
    <lineage>
        <taxon>Eukaryota</taxon>
        <taxon>Sar</taxon>
        <taxon>Alveolata</taxon>
        <taxon>Ciliophora</taxon>
        <taxon>Intramacronucleata</taxon>
        <taxon>Spirotrichea</taxon>
        <taxon>Hypotrichia</taxon>
        <taxon>Euplotida</taxon>
        <taxon>Euplotidae</taxon>
        <taxon>Moneuplotes</taxon>
    </lineage>
</organism>
<dbReference type="Proteomes" id="UP001295684">
    <property type="component" value="Unassembled WGS sequence"/>
</dbReference>